<keyword evidence="1" id="KW-0732">Signal</keyword>
<name>A0A2X0L1K5_9BASI</name>
<gene>
    <name evidence="2" type="ORF">BZ3500_MVSOF-1268-A1-R1_CHR1-1G01176</name>
</gene>
<sequence length="145" mass="16430">MVRFSLVALTCAFAALAAAKNDPKKNNHHDLTPPWVEQDGTAGHCFDRSLIDVMRSWEPDALDVSAFLKCACTTEILNGNDTHIDEYFQQLGTSASYRQWSLVTREEPLDRGSYSNNLWFLVHKRLPALDGGCDQPWMHTHGLRR</sequence>
<dbReference type="OrthoDB" id="10451598at2759"/>
<feature type="chain" id="PRO_5030060135" evidence="1">
    <location>
        <begin position="20"/>
        <end position="145"/>
    </location>
</feature>
<evidence type="ECO:0000313" key="2">
    <source>
        <dbReference type="EMBL" id="SCZ89433.1"/>
    </source>
</evidence>
<dbReference type="Proteomes" id="UP000249723">
    <property type="component" value="Unassembled WGS sequence"/>
</dbReference>
<dbReference type="AlphaFoldDB" id="A0A2X0L1K5"/>
<evidence type="ECO:0000313" key="3">
    <source>
        <dbReference type="Proteomes" id="UP000249723"/>
    </source>
</evidence>
<organism evidence="2 3">
    <name type="scientific">Microbotryum saponariae</name>
    <dbReference type="NCBI Taxonomy" id="289078"/>
    <lineage>
        <taxon>Eukaryota</taxon>
        <taxon>Fungi</taxon>
        <taxon>Dikarya</taxon>
        <taxon>Basidiomycota</taxon>
        <taxon>Pucciniomycotina</taxon>
        <taxon>Microbotryomycetes</taxon>
        <taxon>Microbotryales</taxon>
        <taxon>Microbotryaceae</taxon>
        <taxon>Microbotryum</taxon>
    </lineage>
</organism>
<evidence type="ECO:0000256" key="1">
    <source>
        <dbReference type="SAM" id="SignalP"/>
    </source>
</evidence>
<reference evidence="3" key="1">
    <citation type="submission" date="2016-10" db="EMBL/GenBank/DDBJ databases">
        <authorList>
            <person name="Jeantristanb JTB J.-T."/>
            <person name="Ricardo R."/>
        </authorList>
    </citation>
    <scope>NUCLEOTIDE SEQUENCE [LARGE SCALE GENOMIC DNA]</scope>
</reference>
<proteinExistence type="predicted"/>
<keyword evidence="3" id="KW-1185">Reference proteome</keyword>
<dbReference type="EMBL" id="FMWP01000013">
    <property type="protein sequence ID" value="SCZ89433.1"/>
    <property type="molecule type" value="Genomic_DNA"/>
</dbReference>
<accession>A0A2X0L1K5</accession>
<feature type="signal peptide" evidence="1">
    <location>
        <begin position="1"/>
        <end position="19"/>
    </location>
</feature>
<protein>
    <submittedName>
        <fullName evidence="2">BZ3500_MvSof-1268-A1-R1_Chr1-1g01176 protein</fullName>
    </submittedName>
</protein>